<dbReference type="PANTHER" id="PTHR33710">
    <property type="entry name" value="BNAC02G09200D PROTEIN"/>
    <property type="match status" value="1"/>
</dbReference>
<evidence type="ECO:0000259" key="2">
    <source>
        <dbReference type="Pfam" id="PF03372"/>
    </source>
</evidence>
<comment type="caution">
    <text evidence="3">The sequence shown here is derived from an EMBL/GenBank/DDBJ whole genome shotgun (WGS) entry which is preliminary data.</text>
</comment>
<gene>
    <name evidence="3" type="ORF">DH2020_014476</name>
</gene>
<dbReference type="EMBL" id="JABTTQ020000007">
    <property type="protein sequence ID" value="KAK6151841.1"/>
    <property type="molecule type" value="Genomic_DNA"/>
</dbReference>
<dbReference type="InterPro" id="IPR005135">
    <property type="entry name" value="Endo/exonuclease/phosphatase"/>
</dbReference>
<dbReference type="Pfam" id="PF03372">
    <property type="entry name" value="Exo_endo_phos"/>
    <property type="match status" value="1"/>
</dbReference>
<protein>
    <recommendedName>
        <fullName evidence="2">Endonuclease/exonuclease/phosphatase domain-containing protein</fullName>
    </recommendedName>
</protein>
<sequence>MSNSFILLTNHLLALLEPMTTPNFPNFCKKLGFQEDCAQDIELKCSSALIPYPFHGSFVYAKSTRTDRRTLWNDMRMSAASNDHLPWIVGGDFNCFLSLDERIGSHTDRTLDMKEFGQMVSDTALIDMGYEGDIQYIWSRSALKERLDRIFVNNVWSDAFPKSTVNHLPRLKSDHSPLFFKACLTLVKPPASFRYMNMWARHHNFLNNVAEVWNCPTSFYGLTNLSHKLIRVK</sequence>
<reference evidence="3 4" key="1">
    <citation type="journal article" date="2021" name="Comput. Struct. Biotechnol. J.">
        <title>De novo genome assembly of the potent medicinal plant Rehmannia glutinosa using nanopore technology.</title>
        <authorList>
            <person name="Ma L."/>
            <person name="Dong C."/>
            <person name="Song C."/>
            <person name="Wang X."/>
            <person name="Zheng X."/>
            <person name="Niu Y."/>
            <person name="Chen S."/>
            <person name="Feng W."/>
        </authorList>
    </citation>
    <scope>NUCLEOTIDE SEQUENCE [LARGE SCALE GENOMIC DNA]</scope>
    <source>
        <strain evidence="3">DH-2019</strain>
    </source>
</reference>
<feature type="domain" description="Endonuclease/exonuclease/phosphatase" evidence="2">
    <location>
        <begin position="57"/>
        <end position="175"/>
    </location>
</feature>
<dbReference type="PANTHER" id="PTHR33710:SF71">
    <property type="entry name" value="ENDONUCLEASE_EXONUCLEASE_PHOSPHATASE DOMAIN-CONTAINING PROTEIN"/>
    <property type="match status" value="1"/>
</dbReference>
<name>A0ABR0WXX6_REHGL</name>
<evidence type="ECO:0000256" key="1">
    <source>
        <dbReference type="SAM" id="SignalP"/>
    </source>
</evidence>
<dbReference type="SUPFAM" id="SSF56219">
    <property type="entry name" value="DNase I-like"/>
    <property type="match status" value="1"/>
</dbReference>
<feature type="signal peptide" evidence="1">
    <location>
        <begin position="1"/>
        <end position="22"/>
    </location>
</feature>
<organism evidence="3 4">
    <name type="scientific">Rehmannia glutinosa</name>
    <name type="common">Chinese foxglove</name>
    <dbReference type="NCBI Taxonomy" id="99300"/>
    <lineage>
        <taxon>Eukaryota</taxon>
        <taxon>Viridiplantae</taxon>
        <taxon>Streptophyta</taxon>
        <taxon>Embryophyta</taxon>
        <taxon>Tracheophyta</taxon>
        <taxon>Spermatophyta</taxon>
        <taxon>Magnoliopsida</taxon>
        <taxon>eudicotyledons</taxon>
        <taxon>Gunneridae</taxon>
        <taxon>Pentapetalae</taxon>
        <taxon>asterids</taxon>
        <taxon>lamiids</taxon>
        <taxon>Lamiales</taxon>
        <taxon>Orobanchaceae</taxon>
        <taxon>Rehmannieae</taxon>
        <taxon>Rehmannia</taxon>
    </lineage>
</organism>
<keyword evidence="4" id="KW-1185">Reference proteome</keyword>
<evidence type="ECO:0000313" key="4">
    <source>
        <dbReference type="Proteomes" id="UP001318860"/>
    </source>
</evidence>
<evidence type="ECO:0000313" key="3">
    <source>
        <dbReference type="EMBL" id="KAK6151841.1"/>
    </source>
</evidence>
<accession>A0ABR0WXX6</accession>
<dbReference type="Proteomes" id="UP001318860">
    <property type="component" value="Unassembled WGS sequence"/>
</dbReference>
<keyword evidence="1" id="KW-0732">Signal</keyword>
<feature type="chain" id="PRO_5046654917" description="Endonuclease/exonuclease/phosphatase domain-containing protein" evidence="1">
    <location>
        <begin position="23"/>
        <end position="233"/>
    </location>
</feature>
<dbReference type="Gene3D" id="3.60.10.10">
    <property type="entry name" value="Endonuclease/exonuclease/phosphatase"/>
    <property type="match status" value="1"/>
</dbReference>
<proteinExistence type="predicted"/>
<dbReference type="InterPro" id="IPR036691">
    <property type="entry name" value="Endo/exonu/phosph_ase_sf"/>
</dbReference>